<feature type="domain" description="MJ1316 RNA cyclic group end recognition" evidence="11">
    <location>
        <begin position="1122"/>
        <end position="1192"/>
    </location>
</feature>
<evidence type="ECO:0000313" key="13">
    <source>
        <dbReference type="EMBL" id="KAK0619838.1"/>
    </source>
</evidence>
<dbReference type="EC" id="2.7.7.19" evidence="3"/>
<organism evidence="13 14">
    <name type="scientific">Immersiella caudata</name>
    <dbReference type="NCBI Taxonomy" id="314043"/>
    <lineage>
        <taxon>Eukaryota</taxon>
        <taxon>Fungi</taxon>
        <taxon>Dikarya</taxon>
        <taxon>Ascomycota</taxon>
        <taxon>Pezizomycotina</taxon>
        <taxon>Sordariomycetes</taxon>
        <taxon>Sordariomycetidae</taxon>
        <taxon>Sordariales</taxon>
        <taxon>Lasiosphaeriaceae</taxon>
        <taxon>Immersiella</taxon>
    </lineage>
</organism>
<dbReference type="CDD" id="cd05403">
    <property type="entry name" value="NT_KNTase_like"/>
    <property type="match status" value="1"/>
</dbReference>
<keyword evidence="14" id="KW-1185">Reference proteome</keyword>
<feature type="compositionally biased region" description="Acidic residues" evidence="9">
    <location>
        <begin position="1062"/>
        <end position="1074"/>
    </location>
</feature>
<dbReference type="SUPFAM" id="SSF55003">
    <property type="entry name" value="PAP/Archaeal CCA-adding enzyme, C-terminal domain"/>
    <property type="match status" value="1"/>
</dbReference>
<dbReference type="Pfam" id="PF04457">
    <property type="entry name" value="MJ1316"/>
    <property type="match status" value="1"/>
</dbReference>
<dbReference type="Pfam" id="PF13563">
    <property type="entry name" value="2_5_RNA_ligase2"/>
    <property type="match status" value="1"/>
</dbReference>
<name>A0AA40C080_9PEZI</name>
<evidence type="ECO:0000256" key="7">
    <source>
        <dbReference type="ARBA" id="ARBA00022840"/>
    </source>
</evidence>
<evidence type="ECO:0000256" key="6">
    <source>
        <dbReference type="ARBA" id="ARBA00022741"/>
    </source>
</evidence>
<keyword evidence="5" id="KW-0808">Transferase</keyword>
<dbReference type="InterPro" id="IPR011068">
    <property type="entry name" value="NuclTrfase_I-like_C"/>
</dbReference>
<dbReference type="Pfam" id="PF04928">
    <property type="entry name" value="PAP_central"/>
    <property type="match status" value="1"/>
</dbReference>
<keyword evidence="6" id="KW-0547">Nucleotide-binding</keyword>
<dbReference type="Gene3D" id="1.10.1410.10">
    <property type="match status" value="1"/>
</dbReference>
<dbReference type="InterPro" id="IPR043519">
    <property type="entry name" value="NT_sf"/>
</dbReference>
<keyword evidence="4" id="KW-0507">mRNA processing</keyword>
<evidence type="ECO:0000259" key="11">
    <source>
        <dbReference type="Pfam" id="PF04457"/>
    </source>
</evidence>
<accession>A0AA40C080</accession>
<comment type="subcellular location">
    <subcellularLocation>
        <location evidence="1">Nucleus</location>
    </subcellularLocation>
</comment>
<evidence type="ECO:0000259" key="10">
    <source>
        <dbReference type="Pfam" id="PF01909"/>
    </source>
</evidence>
<dbReference type="Gene3D" id="3.30.460.10">
    <property type="entry name" value="Beta Polymerase, domain 2"/>
    <property type="match status" value="1"/>
</dbReference>
<dbReference type="InterPro" id="IPR007012">
    <property type="entry name" value="PolA_pol_cen_dom"/>
</dbReference>
<dbReference type="PANTHER" id="PTHR10682:SF23">
    <property type="entry name" value="POLYNUCLEOTIDE ADENYLYLTRANSFERASE"/>
    <property type="match status" value="1"/>
</dbReference>
<sequence>MAATTTTLPSPSPSPSEPSISFATTSHDTALALVPPSHLFPQFDRLRSLYDKAYEKWPPHINLIYPFVRPESLPAAAEQISTFLKKQSQEKIRVKLDTVGVFEHRRDNTIYLRDDSPEPKKKLKEVRKGVLSSLGGKEEGRGYQMHMTIAQSEDVRSDTHKFLVDKVGLLPAVEWEVGGLYLLVRERVQFEGTAASRMKVWGKIDLSGEVERMGEPLGFYESSVDDSLDVGKDALQCQPTHVFDDEMDSWLPYTYSPGDYDEDDDEEPPANLPIASYNVLAEFTHPPSSARYPLLLSNILTTPSPILLLQEVSDSFLSFLLSSPEIRDQYPYVSHGPPSQADISPLPSLLNSVLLSSHPFTWEYVSFSRKHKFSLVASFPTLGGLVLAGVHLSCGLTDGSIASKKGDVQRIVRYLGDNYSGKPWVVAGDFNISTSKYTIEKALEKKAVTTGAVAHMEGIESLLEDAGLEDAWAACTDGEEERDGLHAGEEGATYDPTVNEVAAEIVGSGYGMRPQRYDRIYVRSEGEWKIGGFEMFGKEKGKVGDGESCASDHWGVRCLLEAVEKEEVVEVSEEINKLVVPVERSEAPGGLGSAEEALAGMGVFPTDEEAIKRKEALALLKGVLLEAPTDASRLQPTVVVVPVGSYALGVWTSASDIDVLCIGPFSANTFFALATQRIRKAAAQDVDIRILRRVKANTGTMLELEVLGVKMDLQYCPATSIAEQYPQILRAPPSSPVWSLSAPTLSKLKALRDVDYLTRSLHSNLAVFRLAHRFIKTWTRSRGIYSARFGFLGSIQISLLLARTVKLLPGPVSLETLLATFFTHYASFPWATHLAFDPFFHTARIPYTRTSREPLAILGYFPPTLNTCAAASAPSTRAIAAEFTLAASQITSSLSSWVDLLRPTGAASFLSSFSTYIRIDVQYWGISPSRGRRFIGWLESRCVMLLVDINRRAIGLHARMWPARFLVADPDTREGEGEEGRDYRGCYLIGLEKISSAMSKDEAKAALGGLRSALSRFEEVMRGDEKYFDARSCWLAGEIVNRSDLGSDKLEVDGREWGEYTAGDDEEDDDEEDEEETEALGLEELDISDTVAKKKSKKQQRKEKELKQQEEEGYKLETGKKFRTAADVMNRIRWDPEMESSDFLVGYEDRFVGAREKALDAWKSEQTDEEFIPQHRILYFKRKSDGEVLWERRTRKDEIFGSGL</sequence>
<dbReference type="SUPFAM" id="SSF56219">
    <property type="entry name" value="DNase I-like"/>
    <property type="match status" value="1"/>
</dbReference>
<evidence type="ECO:0000313" key="14">
    <source>
        <dbReference type="Proteomes" id="UP001175000"/>
    </source>
</evidence>
<dbReference type="AlphaFoldDB" id="A0AA40C080"/>
<dbReference type="GO" id="GO:0006397">
    <property type="term" value="P:mRNA processing"/>
    <property type="evidence" value="ECO:0007669"/>
    <property type="project" value="UniProtKB-KW"/>
</dbReference>
<evidence type="ECO:0000256" key="3">
    <source>
        <dbReference type="ARBA" id="ARBA00012388"/>
    </source>
</evidence>
<dbReference type="Gene3D" id="3.90.1140.10">
    <property type="entry name" value="Cyclic phosphodiesterase"/>
    <property type="match status" value="1"/>
</dbReference>
<keyword evidence="7" id="KW-0067">ATP-binding</keyword>
<gene>
    <name evidence="13" type="ORF">B0T14DRAFT_519997</name>
</gene>
<feature type="domain" description="Polymerase nucleotidyl transferase" evidence="10">
    <location>
        <begin position="632"/>
        <end position="681"/>
    </location>
</feature>
<dbReference type="Gene3D" id="3.60.10.10">
    <property type="entry name" value="Endonuclease/exonuclease/phosphatase"/>
    <property type="match status" value="1"/>
</dbReference>
<proteinExistence type="inferred from homology"/>
<dbReference type="Proteomes" id="UP001175000">
    <property type="component" value="Unassembled WGS sequence"/>
</dbReference>
<dbReference type="Pfam" id="PF01909">
    <property type="entry name" value="NTP_transf_2"/>
    <property type="match status" value="1"/>
</dbReference>
<reference evidence="13" key="1">
    <citation type="submission" date="2023-06" db="EMBL/GenBank/DDBJ databases">
        <title>Genome-scale phylogeny and comparative genomics of the fungal order Sordariales.</title>
        <authorList>
            <consortium name="Lawrence Berkeley National Laboratory"/>
            <person name="Hensen N."/>
            <person name="Bonometti L."/>
            <person name="Westerberg I."/>
            <person name="Brannstrom I.O."/>
            <person name="Guillou S."/>
            <person name="Cros-Aarteil S."/>
            <person name="Calhoun S."/>
            <person name="Haridas S."/>
            <person name="Kuo A."/>
            <person name="Mondo S."/>
            <person name="Pangilinan J."/>
            <person name="Riley R."/>
            <person name="Labutti K."/>
            <person name="Andreopoulos B."/>
            <person name="Lipzen A."/>
            <person name="Chen C."/>
            <person name="Yanf M."/>
            <person name="Daum C."/>
            <person name="Ng V."/>
            <person name="Clum A."/>
            <person name="Steindorff A."/>
            <person name="Ohm R."/>
            <person name="Martin F."/>
            <person name="Silar P."/>
            <person name="Natvig D."/>
            <person name="Lalanne C."/>
            <person name="Gautier V."/>
            <person name="Ament-Velasquez S.L."/>
            <person name="Kruys A."/>
            <person name="Hutchinson M.I."/>
            <person name="Powell A.J."/>
            <person name="Barry K."/>
            <person name="Miller A.N."/>
            <person name="Grigoriev I.V."/>
            <person name="Debuchy R."/>
            <person name="Gladieux P."/>
            <person name="Thoren M.H."/>
            <person name="Johannesson H."/>
        </authorList>
    </citation>
    <scope>NUCLEOTIDE SEQUENCE</scope>
    <source>
        <strain evidence="13">CBS 606.72</strain>
    </source>
</reference>
<keyword evidence="8" id="KW-0539">Nucleus</keyword>
<dbReference type="GO" id="GO:1990817">
    <property type="term" value="F:poly(A) RNA polymerase activity"/>
    <property type="evidence" value="ECO:0007669"/>
    <property type="project" value="UniProtKB-EC"/>
</dbReference>
<feature type="domain" description="Poly(A) polymerase central" evidence="12">
    <location>
        <begin position="767"/>
        <end position="836"/>
    </location>
</feature>
<dbReference type="InterPro" id="IPR036691">
    <property type="entry name" value="Endo/exonu/phosph_ase_sf"/>
</dbReference>
<dbReference type="SUPFAM" id="SSF81631">
    <property type="entry name" value="PAP/OAS1 substrate-binding domain"/>
    <property type="match status" value="1"/>
</dbReference>
<protein>
    <recommendedName>
        <fullName evidence="3">polynucleotide adenylyltransferase</fullName>
        <ecNumber evidence="3">2.7.7.19</ecNumber>
    </recommendedName>
</protein>
<evidence type="ECO:0000256" key="4">
    <source>
        <dbReference type="ARBA" id="ARBA00022664"/>
    </source>
</evidence>
<dbReference type="GO" id="GO:0005634">
    <property type="term" value="C:nucleus"/>
    <property type="evidence" value="ECO:0007669"/>
    <property type="project" value="UniProtKB-SubCell"/>
</dbReference>
<keyword evidence="13" id="KW-0436">Ligase</keyword>
<dbReference type="SUPFAM" id="SSF81301">
    <property type="entry name" value="Nucleotidyltransferase"/>
    <property type="match status" value="1"/>
</dbReference>
<dbReference type="PANTHER" id="PTHR10682">
    <property type="entry name" value="POLY A POLYMERASE"/>
    <property type="match status" value="1"/>
</dbReference>
<comment type="caution">
    <text evidence="13">The sequence shown here is derived from an EMBL/GenBank/DDBJ whole genome shotgun (WGS) entry which is preliminary data.</text>
</comment>
<feature type="region of interest" description="Disordered" evidence="9">
    <location>
        <begin position="1053"/>
        <end position="1074"/>
    </location>
</feature>
<dbReference type="InterPro" id="IPR040459">
    <property type="entry name" value="MJ1316"/>
</dbReference>
<evidence type="ECO:0000259" key="12">
    <source>
        <dbReference type="Pfam" id="PF04928"/>
    </source>
</evidence>
<dbReference type="SUPFAM" id="SSF55144">
    <property type="entry name" value="LigT-like"/>
    <property type="match status" value="1"/>
</dbReference>
<evidence type="ECO:0000256" key="1">
    <source>
        <dbReference type="ARBA" id="ARBA00004123"/>
    </source>
</evidence>
<dbReference type="GO" id="GO:0003723">
    <property type="term" value="F:RNA binding"/>
    <property type="evidence" value="ECO:0007669"/>
    <property type="project" value="InterPro"/>
</dbReference>
<evidence type="ECO:0000256" key="2">
    <source>
        <dbReference type="ARBA" id="ARBA00010912"/>
    </source>
</evidence>
<comment type="similarity">
    <text evidence="2">Belongs to the poly(A) polymerase family.</text>
</comment>
<dbReference type="GO" id="GO:0031123">
    <property type="term" value="P:RNA 3'-end processing"/>
    <property type="evidence" value="ECO:0007669"/>
    <property type="project" value="InterPro"/>
</dbReference>
<evidence type="ECO:0000256" key="9">
    <source>
        <dbReference type="SAM" id="MobiDB-lite"/>
    </source>
</evidence>
<dbReference type="InterPro" id="IPR002934">
    <property type="entry name" value="Polymerase_NTP_transf_dom"/>
</dbReference>
<dbReference type="GO" id="GO:0005524">
    <property type="term" value="F:ATP binding"/>
    <property type="evidence" value="ECO:0007669"/>
    <property type="project" value="UniProtKB-KW"/>
</dbReference>
<dbReference type="EMBL" id="JAULSU010000004">
    <property type="protein sequence ID" value="KAK0619838.1"/>
    <property type="molecule type" value="Genomic_DNA"/>
</dbReference>
<dbReference type="InterPro" id="IPR009097">
    <property type="entry name" value="Cyclic_Pdiesterase"/>
</dbReference>
<dbReference type="GO" id="GO:0016874">
    <property type="term" value="F:ligase activity"/>
    <property type="evidence" value="ECO:0007669"/>
    <property type="project" value="UniProtKB-KW"/>
</dbReference>
<evidence type="ECO:0000256" key="8">
    <source>
        <dbReference type="ARBA" id="ARBA00023242"/>
    </source>
</evidence>
<evidence type="ECO:0000256" key="5">
    <source>
        <dbReference type="ARBA" id="ARBA00022679"/>
    </source>
</evidence>
<feature type="region of interest" description="Disordered" evidence="9">
    <location>
        <begin position="1"/>
        <end position="21"/>
    </location>
</feature>